<keyword evidence="2" id="KW-0812">Transmembrane</keyword>
<feature type="transmembrane region" description="Helical" evidence="2">
    <location>
        <begin position="30"/>
        <end position="50"/>
    </location>
</feature>
<evidence type="ECO:0000256" key="2">
    <source>
        <dbReference type="SAM" id="Phobius"/>
    </source>
</evidence>
<sequence length="179" mass="18065">MQDTNALLRDGLLAVLLLVALVIDVRTLRVPNRLSFGGAIAGLLASLLPAHGLPGFGQALAGLATGLVLMLPLYATRVVGAGDAKLAAVCGAFLGAPQVVVALVFSFIAAGLLALGFAAWRGVLRKLLVNVRGLVQANASALVAGGGLDLRVHDSAGTFPFASALCVGTLTLLALVHLV</sequence>
<organism evidence="4 5">
    <name type="scientific">Ramlibacter aquaticus</name>
    <dbReference type="NCBI Taxonomy" id="2780094"/>
    <lineage>
        <taxon>Bacteria</taxon>
        <taxon>Pseudomonadati</taxon>
        <taxon>Pseudomonadota</taxon>
        <taxon>Betaproteobacteria</taxon>
        <taxon>Burkholderiales</taxon>
        <taxon>Comamonadaceae</taxon>
        <taxon>Ramlibacter</taxon>
    </lineage>
</organism>
<feature type="domain" description="Prepilin type IV endopeptidase peptidase" evidence="3">
    <location>
        <begin position="12"/>
        <end position="115"/>
    </location>
</feature>
<gene>
    <name evidence="4" type="ORF">IM725_17585</name>
</gene>
<proteinExistence type="inferred from homology"/>
<protein>
    <submittedName>
        <fullName evidence="4">Prepilin peptidase</fullName>
    </submittedName>
</protein>
<keyword evidence="2" id="KW-1133">Transmembrane helix</keyword>
<feature type="transmembrane region" description="Helical" evidence="2">
    <location>
        <begin position="159"/>
        <end position="178"/>
    </location>
</feature>
<feature type="transmembrane region" description="Helical" evidence="2">
    <location>
        <begin position="87"/>
        <end position="120"/>
    </location>
</feature>
<dbReference type="EMBL" id="JADDOJ010000095">
    <property type="protein sequence ID" value="MBE7942385.1"/>
    <property type="molecule type" value="Genomic_DNA"/>
</dbReference>
<evidence type="ECO:0000313" key="4">
    <source>
        <dbReference type="EMBL" id="MBE7942385.1"/>
    </source>
</evidence>
<evidence type="ECO:0000259" key="3">
    <source>
        <dbReference type="Pfam" id="PF01478"/>
    </source>
</evidence>
<comment type="similarity">
    <text evidence="1">Belongs to the peptidase A24 family.</text>
</comment>
<comment type="caution">
    <text evidence="4">The sequence shown here is derived from an EMBL/GenBank/DDBJ whole genome shotgun (WGS) entry which is preliminary data.</text>
</comment>
<reference evidence="4 5" key="1">
    <citation type="submission" date="2020-10" db="EMBL/GenBank/DDBJ databases">
        <title>Draft genome of Ramlibacter aquaticus LMG 30558.</title>
        <authorList>
            <person name="Props R."/>
        </authorList>
    </citation>
    <scope>NUCLEOTIDE SEQUENCE [LARGE SCALE GENOMIC DNA]</scope>
    <source>
        <strain evidence="4 5">LMG 30558</strain>
    </source>
</reference>
<evidence type="ECO:0000313" key="5">
    <source>
        <dbReference type="Proteomes" id="UP000715965"/>
    </source>
</evidence>
<dbReference type="PANTHER" id="PTHR30487">
    <property type="entry name" value="TYPE 4 PREPILIN-LIKE PROTEINS LEADER PEPTIDE-PROCESSING ENZYME"/>
    <property type="match status" value="1"/>
</dbReference>
<accession>A0ABR9SJ59</accession>
<keyword evidence="2" id="KW-0472">Membrane</keyword>
<dbReference type="InterPro" id="IPR050882">
    <property type="entry name" value="Prepilin_peptidase/N-MTase"/>
</dbReference>
<feature type="transmembrane region" description="Helical" evidence="2">
    <location>
        <begin position="6"/>
        <end position="23"/>
    </location>
</feature>
<dbReference type="RefSeq" id="WP_193781938.1">
    <property type="nucleotide sequence ID" value="NZ_JADDOJ010000095.1"/>
</dbReference>
<evidence type="ECO:0000256" key="1">
    <source>
        <dbReference type="ARBA" id="ARBA00005801"/>
    </source>
</evidence>
<feature type="transmembrane region" description="Helical" evidence="2">
    <location>
        <begin position="56"/>
        <end position="75"/>
    </location>
</feature>
<dbReference type="Proteomes" id="UP000715965">
    <property type="component" value="Unassembled WGS sequence"/>
</dbReference>
<dbReference type="Gene3D" id="1.20.120.1220">
    <property type="match status" value="1"/>
</dbReference>
<keyword evidence="5" id="KW-1185">Reference proteome</keyword>
<dbReference type="PANTHER" id="PTHR30487:SF0">
    <property type="entry name" value="PREPILIN LEADER PEPTIDASE_N-METHYLTRANSFERASE-RELATED"/>
    <property type="match status" value="1"/>
</dbReference>
<dbReference type="InterPro" id="IPR000045">
    <property type="entry name" value="Prepilin_IV_endopep_pep"/>
</dbReference>
<name>A0ABR9SJ59_9BURK</name>
<dbReference type="Pfam" id="PF01478">
    <property type="entry name" value="Peptidase_A24"/>
    <property type="match status" value="1"/>
</dbReference>